<dbReference type="FunFam" id="3.30.70.330:FF:000651">
    <property type="entry name" value="Poly(A) binding protein cytoplasmic 1 like"/>
    <property type="match status" value="1"/>
</dbReference>
<evidence type="ECO:0000256" key="5">
    <source>
        <dbReference type="ARBA" id="ARBA00022737"/>
    </source>
</evidence>
<protein>
    <recommendedName>
        <fullName evidence="10">RRM domain-containing protein</fullName>
    </recommendedName>
</protein>
<dbReference type="InterPro" id="IPR002004">
    <property type="entry name" value="PABP_HYD_C"/>
</dbReference>
<keyword evidence="6 9" id="KW-0694">RNA-binding</keyword>
<dbReference type="Pfam" id="PF00658">
    <property type="entry name" value="MLLE"/>
    <property type="match status" value="1"/>
</dbReference>
<feature type="domain" description="RRM" evidence="10">
    <location>
        <begin position="108"/>
        <end position="179"/>
    </location>
</feature>
<dbReference type="SMART" id="SM00361">
    <property type="entry name" value="RRM_1"/>
    <property type="match status" value="4"/>
</dbReference>
<dbReference type="Gene3D" id="3.30.70.330">
    <property type="match status" value="4"/>
</dbReference>
<dbReference type="CDD" id="cd12380">
    <property type="entry name" value="RRM3_I_PABPs"/>
    <property type="match status" value="1"/>
</dbReference>
<dbReference type="InterPro" id="IPR003954">
    <property type="entry name" value="RRM_euk-type"/>
</dbReference>
<dbReference type="InterPro" id="IPR035979">
    <property type="entry name" value="RBD_domain_sf"/>
</dbReference>
<feature type="domain" description="RRM" evidence="10">
    <location>
        <begin position="314"/>
        <end position="391"/>
    </location>
</feature>
<dbReference type="FunFam" id="3.30.70.330:FF:000500">
    <property type="entry name" value="Polyadenylate-binding protein"/>
    <property type="match status" value="1"/>
</dbReference>
<evidence type="ECO:0000256" key="3">
    <source>
        <dbReference type="ARBA" id="ARBA00008557"/>
    </source>
</evidence>
<dbReference type="Proteomes" id="UP001642360">
    <property type="component" value="Unassembled WGS sequence"/>
</dbReference>
<evidence type="ECO:0000256" key="9">
    <source>
        <dbReference type="PROSITE-ProRule" id="PRU00176"/>
    </source>
</evidence>
<feature type="domain" description="RRM" evidence="10">
    <location>
        <begin position="20"/>
        <end position="98"/>
    </location>
</feature>
<evidence type="ECO:0000256" key="7">
    <source>
        <dbReference type="ARBA" id="ARBA00023242"/>
    </source>
</evidence>
<evidence type="ECO:0000313" key="11">
    <source>
        <dbReference type="EMBL" id="CAK9165324.1"/>
    </source>
</evidence>
<sequence length="579" mass="65304">MAVTLPPLAAAPPFDLLREASLYVGDLHPEVNENDLVQAFRVMGPLVSVYLCRDRVTYKSLRYGFVNFFFPSHASRALACLNHTELKGKTMRIMWCEKDPVTRNTGIANLFVKNLHPSVSSARLQSIFSKFGNIISCKVAEENGKSKGFGFVQYDREGSAITALNALHGTVLEGKKFIICNLFNYLVSIRYVSKFVRKSQQKDYCDDPKFTNLYVKNVDKDLTEDFLRDKFSKYGKISNAAIMKDDEGKSKGFGFVNFESHEEAEKAVEAMNGVLIGSKKIFVGRAQKKAEREELLKRAREEMLNRHAEMLNSSDLYVKNLNISIDGRKLEEIFSAFGEVKSTKVVCDKNGVSKGFGFVSFSNPEGAKKALNALNGTTIEGKSLYVTVAQPTKERRRDMQIRLPQYPPHPYYTSNWDSYATKFRPIHYDLPLYPPEVPPHSHQPTIYQYHGRHAGAFYPFGAHKVDRNFSTYNPAIKPLQGAAKDWILQQLNSRKIKNERSGAAEGFSKGSTVTKKYFVTSSAHVCKNNIGEPLHPSVENLQAKPAANITEMLLQIKNSDMQKLLNSWNSKAMEVERVV</sequence>
<keyword evidence="12" id="KW-1185">Reference proteome</keyword>
<keyword evidence="7" id="KW-0539">Nucleus</keyword>
<dbReference type="SMART" id="SM00360">
    <property type="entry name" value="RRM"/>
    <property type="match status" value="4"/>
</dbReference>
<dbReference type="GO" id="GO:0005737">
    <property type="term" value="C:cytoplasm"/>
    <property type="evidence" value="ECO:0007669"/>
    <property type="project" value="UniProtKB-SubCell"/>
</dbReference>
<reference evidence="11 12" key="1">
    <citation type="submission" date="2024-02" db="EMBL/GenBank/DDBJ databases">
        <authorList>
            <person name="Vignale AGUSTIN F."/>
            <person name="Sosa J E."/>
            <person name="Modenutti C."/>
        </authorList>
    </citation>
    <scope>NUCLEOTIDE SEQUENCE [LARGE SCALE GENOMIC DNA]</scope>
</reference>
<gene>
    <name evidence="11" type="ORF">ILEXP_LOCUS34487</name>
</gene>
<dbReference type="PROSITE" id="PS50102">
    <property type="entry name" value="RRM"/>
    <property type="match status" value="4"/>
</dbReference>
<dbReference type="Gene3D" id="1.10.1900.10">
    <property type="entry name" value="c-terminal domain of poly(a) binding protein"/>
    <property type="match status" value="1"/>
</dbReference>
<evidence type="ECO:0000259" key="10">
    <source>
        <dbReference type="PROSITE" id="PS50102"/>
    </source>
</evidence>
<dbReference type="GO" id="GO:0005634">
    <property type="term" value="C:nucleus"/>
    <property type="evidence" value="ECO:0007669"/>
    <property type="project" value="UniProtKB-SubCell"/>
</dbReference>
<dbReference type="SUPFAM" id="SSF63570">
    <property type="entry name" value="PABC (PABP) domain"/>
    <property type="match status" value="1"/>
</dbReference>
<accession>A0ABC8T7R7</accession>
<dbReference type="EMBL" id="CAUOFW020004369">
    <property type="protein sequence ID" value="CAK9165324.1"/>
    <property type="molecule type" value="Genomic_DNA"/>
</dbReference>
<comment type="similarity">
    <text evidence="3">Belongs to the polyadenylate-binding protein type-1 family.</text>
</comment>
<keyword evidence="5" id="KW-0677">Repeat</keyword>
<feature type="domain" description="RRM" evidence="10">
    <location>
        <begin position="211"/>
        <end position="288"/>
    </location>
</feature>
<dbReference type="SUPFAM" id="SSF54928">
    <property type="entry name" value="RNA-binding domain, RBD"/>
    <property type="match status" value="3"/>
</dbReference>
<evidence type="ECO:0000256" key="4">
    <source>
        <dbReference type="ARBA" id="ARBA00022490"/>
    </source>
</evidence>
<dbReference type="AlphaFoldDB" id="A0ABC8T7R7"/>
<dbReference type="InterPro" id="IPR000504">
    <property type="entry name" value="RRM_dom"/>
</dbReference>
<comment type="caution">
    <text evidence="11">The sequence shown here is derived from an EMBL/GenBank/DDBJ whole genome shotgun (WGS) entry which is preliminary data.</text>
</comment>
<comment type="subcellular location">
    <subcellularLocation>
        <location evidence="2">Cytoplasm</location>
    </subcellularLocation>
    <subcellularLocation>
        <location evidence="1">Nucleus</location>
    </subcellularLocation>
</comment>
<dbReference type="InterPro" id="IPR012677">
    <property type="entry name" value="Nucleotide-bd_a/b_plait_sf"/>
</dbReference>
<evidence type="ECO:0000256" key="6">
    <source>
        <dbReference type="ARBA" id="ARBA00022884"/>
    </source>
</evidence>
<evidence type="ECO:0000256" key="8">
    <source>
        <dbReference type="ARBA" id="ARBA00054110"/>
    </source>
</evidence>
<evidence type="ECO:0000313" key="12">
    <source>
        <dbReference type="Proteomes" id="UP001642360"/>
    </source>
</evidence>
<dbReference type="InterPro" id="IPR036053">
    <property type="entry name" value="PABP-dom"/>
</dbReference>
<comment type="function">
    <text evidence="8">Binds the poly(A) tail of mRNA. Appears to be an important mediator of the multiple roles of the poly(A) tail in mRNA biogenesis, stability and translation.</text>
</comment>
<keyword evidence="4" id="KW-0963">Cytoplasm</keyword>
<dbReference type="GO" id="GO:0003723">
    <property type="term" value="F:RNA binding"/>
    <property type="evidence" value="ECO:0007669"/>
    <property type="project" value="UniProtKB-UniRule"/>
</dbReference>
<dbReference type="SMART" id="SM00517">
    <property type="entry name" value="PolyA"/>
    <property type="match status" value="1"/>
</dbReference>
<evidence type="ECO:0000256" key="2">
    <source>
        <dbReference type="ARBA" id="ARBA00004496"/>
    </source>
</evidence>
<evidence type="ECO:0000256" key="1">
    <source>
        <dbReference type="ARBA" id="ARBA00004123"/>
    </source>
</evidence>
<dbReference type="PANTHER" id="PTHR24012">
    <property type="entry name" value="RNA BINDING PROTEIN"/>
    <property type="match status" value="1"/>
</dbReference>
<organism evidence="11 12">
    <name type="scientific">Ilex paraguariensis</name>
    <name type="common">yerba mate</name>
    <dbReference type="NCBI Taxonomy" id="185542"/>
    <lineage>
        <taxon>Eukaryota</taxon>
        <taxon>Viridiplantae</taxon>
        <taxon>Streptophyta</taxon>
        <taxon>Embryophyta</taxon>
        <taxon>Tracheophyta</taxon>
        <taxon>Spermatophyta</taxon>
        <taxon>Magnoliopsida</taxon>
        <taxon>eudicotyledons</taxon>
        <taxon>Gunneridae</taxon>
        <taxon>Pentapetalae</taxon>
        <taxon>asterids</taxon>
        <taxon>campanulids</taxon>
        <taxon>Aquifoliales</taxon>
        <taxon>Aquifoliaceae</taxon>
        <taxon>Ilex</taxon>
    </lineage>
</organism>
<proteinExistence type="inferred from homology"/>
<name>A0ABC8T7R7_9AQUA</name>
<dbReference type="Pfam" id="PF00076">
    <property type="entry name" value="RRM_1"/>
    <property type="match status" value="4"/>
</dbReference>